<dbReference type="InterPro" id="IPR015915">
    <property type="entry name" value="Kelch-typ_b-propeller"/>
</dbReference>
<dbReference type="Pfam" id="PF01344">
    <property type="entry name" value="Kelch_1"/>
    <property type="match status" value="1"/>
</dbReference>
<name>A0A6G0VPP3_APHCR</name>
<dbReference type="EMBL" id="VUJU01013389">
    <property type="protein sequence ID" value="KAF0705009.1"/>
    <property type="molecule type" value="Genomic_DNA"/>
</dbReference>
<evidence type="ECO:0000256" key="2">
    <source>
        <dbReference type="ARBA" id="ARBA00022737"/>
    </source>
</evidence>
<dbReference type="FunFam" id="1.25.40.420:FF:000001">
    <property type="entry name" value="Kelch-like family member 12"/>
    <property type="match status" value="1"/>
</dbReference>
<reference evidence="5 6" key="1">
    <citation type="submission" date="2019-08" db="EMBL/GenBank/DDBJ databases">
        <title>Whole genome of Aphis craccivora.</title>
        <authorList>
            <person name="Voronova N.V."/>
            <person name="Shulinski R.S."/>
            <person name="Bandarenka Y.V."/>
            <person name="Zhorov D.G."/>
            <person name="Warner D."/>
        </authorList>
    </citation>
    <scope>NUCLEOTIDE SEQUENCE [LARGE SCALE GENOMIC DNA]</scope>
    <source>
        <strain evidence="5">180601</strain>
        <tissue evidence="5">Whole Body</tissue>
    </source>
</reference>
<evidence type="ECO:0000313" key="5">
    <source>
        <dbReference type="EMBL" id="KAF0705009.1"/>
    </source>
</evidence>
<dbReference type="Gene3D" id="1.25.40.420">
    <property type="match status" value="1"/>
</dbReference>
<feature type="domain" description="BTB" evidence="4">
    <location>
        <begin position="63"/>
        <end position="130"/>
    </location>
</feature>
<dbReference type="Pfam" id="PF00651">
    <property type="entry name" value="BTB"/>
    <property type="match status" value="1"/>
</dbReference>
<keyword evidence="3" id="KW-0009">Actin-binding</keyword>
<dbReference type="SMART" id="SM00225">
    <property type="entry name" value="BTB"/>
    <property type="match status" value="1"/>
</dbReference>
<evidence type="ECO:0000256" key="1">
    <source>
        <dbReference type="ARBA" id="ARBA00022441"/>
    </source>
</evidence>
<organism evidence="5 6">
    <name type="scientific">Aphis craccivora</name>
    <name type="common">Cowpea aphid</name>
    <dbReference type="NCBI Taxonomy" id="307492"/>
    <lineage>
        <taxon>Eukaryota</taxon>
        <taxon>Metazoa</taxon>
        <taxon>Ecdysozoa</taxon>
        <taxon>Arthropoda</taxon>
        <taxon>Hexapoda</taxon>
        <taxon>Insecta</taxon>
        <taxon>Pterygota</taxon>
        <taxon>Neoptera</taxon>
        <taxon>Paraneoptera</taxon>
        <taxon>Hemiptera</taxon>
        <taxon>Sternorrhyncha</taxon>
        <taxon>Aphidomorpha</taxon>
        <taxon>Aphidoidea</taxon>
        <taxon>Aphididae</taxon>
        <taxon>Aphidini</taxon>
        <taxon>Aphis</taxon>
        <taxon>Aphis</taxon>
    </lineage>
</organism>
<dbReference type="SUPFAM" id="SSF117281">
    <property type="entry name" value="Kelch motif"/>
    <property type="match status" value="1"/>
</dbReference>
<dbReference type="InterPro" id="IPR011333">
    <property type="entry name" value="SKP1/BTB/POZ_sf"/>
</dbReference>
<keyword evidence="6" id="KW-1185">Reference proteome</keyword>
<dbReference type="Pfam" id="PF07707">
    <property type="entry name" value="BACK"/>
    <property type="match status" value="1"/>
</dbReference>
<dbReference type="PANTHER" id="PTHR24412">
    <property type="entry name" value="KELCH PROTEIN"/>
    <property type="match status" value="1"/>
</dbReference>
<dbReference type="OrthoDB" id="45365at2759"/>
<dbReference type="PANTHER" id="PTHR24412:SF466">
    <property type="entry name" value="RING CANAL KELCH PROTEIN"/>
    <property type="match status" value="1"/>
</dbReference>
<evidence type="ECO:0000313" key="6">
    <source>
        <dbReference type="Proteomes" id="UP000478052"/>
    </source>
</evidence>
<dbReference type="SMART" id="SM00875">
    <property type="entry name" value="BACK"/>
    <property type="match status" value="1"/>
</dbReference>
<dbReference type="Proteomes" id="UP000478052">
    <property type="component" value="Unassembled WGS sequence"/>
</dbReference>
<dbReference type="Gene3D" id="2.120.10.80">
    <property type="entry name" value="Kelch-type beta propeller"/>
    <property type="match status" value="1"/>
</dbReference>
<accession>A0A6G0VPP3</accession>
<keyword evidence="1" id="KW-0880">Kelch repeat</keyword>
<dbReference type="Gene3D" id="3.30.710.10">
    <property type="entry name" value="Potassium Channel Kv1.1, Chain A"/>
    <property type="match status" value="1"/>
</dbReference>
<feature type="non-terminal residue" evidence="5">
    <location>
        <position position="1"/>
    </location>
</feature>
<dbReference type="GO" id="GO:0003779">
    <property type="term" value="F:actin binding"/>
    <property type="evidence" value="ECO:0007669"/>
    <property type="project" value="UniProtKB-KW"/>
</dbReference>
<keyword evidence="2" id="KW-0677">Repeat</keyword>
<dbReference type="InterPro" id="IPR011705">
    <property type="entry name" value="BACK"/>
</dbReference>
<evidence type="ECO:0000259" key="4">
    <source>
        <dbReference type="PROSITE" id="PS50097"/>
    </source>
</evidence>
<dbReference type="SMART" id="SM00612">
    <property type="entry name" value="Kelch"/>
    <property type="match status" value="1"/>
</dbReference>
<protein>
    <submittedName>
        <fullName evidence="5">Ring canal kelch isoform X2</fullName>
    </submittedName>
</protein>
<dbReference type="PROSITE" id="PS50097">
    <property type="entry name" value="BTB"/>
    <property type="match status" value="1"/>
</dbReference>
<gene>
    <name evidence="5" type="ORF">FWK35_00031238</name>
</gene>
<comment type="caution">
    <text evidence="5">The sequence shown here is derived from an EMBL/GenBank/DDBJ whole genome shotgun (WGS) entry which is preliminary data.</text>
</comment>
<feature type="non-terminal residue" evidence="5">
    <location>
        <position position="462"/>
    </location>
</feature>
<dbReference type="InterPro" id="IPR000210">
    <property type="entry name" value="BTB/POZ_dom"/>
</dbReference>
<proteinExistence type="predicted"/>
<sequence length="462" mass="53655">YFHPKKEMDETIMGNSTCESNDQQEVIPFKRYKRCEQKTYKKSSHVVGVFEVLQSLRKQKVLCDIRIETDDGTIIFGHKVVLISVSTYFREILTGFIENNIDHIHIRKIDSTFLKLLINFIYTGEITVTEGNAKDLLAAAIVLQLDYVKNVCAEFLQTHLDPANCLGIKSFADFHDCMELSKSSQTYIKNRFSELVDNDEFLSLSSVEVIKLISCNDLFVPLEEKVFECVMNWVKHELDSRKDFLPELMEHVRLPLISKQFLLEKVVDEPLFQTSLKCKNFIIEAFKFHILKQLQPFTESQTIRSTPRQFIGLQKVILMLYKKCWSQENSNVIYWYDNIWRPAPTMSKSFQYCYLTAIKDQFVLAVSVSHLGLRRQLVEMLDVSSHSPCWIPMMDMLVSRVHCGIGTLDNCVYAIGGENRENRIENSVEVFDININKWQMVTSMSTKRRFHGVGVLNNLLYV</sequence>
<evidence type="ECO:0000256" key="3">
    <source>
        <dbReference type="ARBA" id="ARBA00023203"/>
    </source>
</evidence>
<dbReference type="AlphaFoldDB" id="A0A6G0VPP3"/>
<dbReference type="InterPro" id="IPR006652">
    <property type="entry name" value="Kelch_1"/>
</dbReference>
<dbReference type="SUPFAM" id="SSF54695">
    <property type="entry name" value="POZ domain"/>
    <property type="match status" value="1"/>
</dbReference>